<sequence length="70" mass="7924">MKWLLVVIVMNSPLKTDLVFNTLSECLSAETQMRKEWADIYNLTKKNGAEKETLGMLSSQMTRGTCIPSK</sequence>
<dbReference type="EMBL" id="JADJNC010000067">
    <property type="protein sequence ID" value="MBK7425352.1"/>
    <property type="molecule type" value="Genomic_DNA"/>
</dbReference>
<proteinExistence type="predicted"/>
<dbReference type="Proteomes" id="UP000886602">
    <property type="component" value="Unassembled WGS sequence"/>
</dbReference>
<dbReference type="AlphaFoldDB" id="A0A9D7FGT7"/>
<name>A0A9D7FGT7_9RHOO</name>
<protein>
    <submittedName>
        <fullName evidence="1">Uncharacterized protein</fullName>
    </submittedName>
</protein>
<organism evidence="1 2">
    <name type="scientific">Candidatus Propionivibrio dominans</name>
    <dbReference type="NCBI Taxonomy" id="2954373"/>
    <lineage>
        <taxon>Bacteria</taxon>
        <taxon>Pseudomonadati</taxon>
        <taxon>Pseudomonadota</taxon>
        <taxon>Betaproteobacteria</taxon>
        <taxon>Rhodocyclales</taxon>
        <taxon>Rhodocyclaceae</taxon>
        <taxon>Propionivibrio</taxon>
    </lineage>
</organism>
<comment type="caution">
    <text evidence="1">The sequence shown here is derived from an EMBL/GenBank/DDBJ whole genome shotgun (WGS) entry which is preliminary data.</text>
</comment>
<evidence type="ECO:0000313" key="2">
    <source>
        <dbReference type="Proteomes" id="UP000886602"/>
    </source>
</evidence>
<gene>
    <name evidence="1" type="ORF">IPJ48_20995</name>
</gene>
<evidence type="ECO:0000313" key="1">
    <source>
        <dbReference type="EMBL" id="MBK7425352.1"/>
    </source>
</evidence>
<accession>A0A9D7FGT7</accession>
<reference evidence="1" key="1">
    <citation type="submission" date="2020-10" db="EMBL/GenBank/DDBJ databases">
        <title>Connecting structure to function with the recovery of over 1000 high-quality activated sludge metagenome-assembled genomes encoding full-length rRNA genes using long-read sequencing.</title>
        <authorList>
            <person name="Singleton C.M."/>
            <person name="Petriglieri F."/>
            <person name="Kristensen J.M."/>
            <person name="Kirkegaard R.H."/>
            <person name="Michaelsen T.Y."/>
            <person name="Andersen M.H."/>
            <person name="Karst S.M."/>
            <person name="Dueholm M.S."/>
            <person name="Nielsen P.H."/>
            <person name="Albertsen M."/>
        </authorList>
    </citation>
    <scope>NUCLEOTIDE SEQUENCE</scope>
    <source>
        <strain evidence="1">EsbW_18-Q3-R4-48_MAXAC.044</strain>
    </source>
</reference>